<dbReference type="GO" id="GO:0005886">
    <property type="term" value="C:plasma membrane"/>
    <property type="evidence" value="ECO:0007669"/>
    <property type="project" value="UniProtKB-SubCell"/>
</dbReference>
<feature type="transmembrane region" description="Helical" evidence="7">
    <location>
        <begin position="104"/>
        <end position="122"/>
    </location>
</feature>
<dbReference type="PROSITE" id="PS00216">
    <property type="entry name" value="SUGAR_TRANSPORT_1"/>
    <property type="match status" value="1"/>
</dbReference>
<evidence type="ECO:0000259" key="8">
    <source>
        <dbReference type="PROSITE" id="PS50850"/>
    </source>
</evidence>
<dbReference type="CDD" id="cd17329">
    <property type="entry name" value="MFS_MdtH_MDR_like"/>
    <property type="match status" value="1"/>
</dbReference>
<dbReference type="InterPro" id="IPR050171">
    <property type="entry name" value="MFS_Transporters"/>
</dbReference>
<name>A0A3M8DU14_9BACL</name>
<feature type="transmembrane region" description="Helical" evidence="7">
    <location>
        <begin position="12"/>
        <end position="36"/>
    </location>
</feature>
<dbReference type="SUPFAM" id="SSF103473">
    <property type="entry name" value="MFS general substrate transporter"/>
    <property type="match status" value="1"/>
</dbReference>
<dbReference type="RefSeq" id="WP_122916331.1">
    <property type="nucleotide sequence ID" value="NZ_RHHQ01000004.1"/>
</dbReference>
<dbReference type="PROSITE" id="PS50850">
    <property type="entry name" value="MFS"/>
    <property type="match status" value="1"/>
</dbReference>
<feature type="transmembrane region" description="Helical" evidence="7">
    <location>
        <begin position="168"/>
        <end position="188"/>
    </location>
</feature>
<evidence type="ECO:0000313" key="9">
    <source>
        <dbReference type="EMBL" id="RNB91668.1"/>
    </source>
</evidence>
<dbReference type="InterPro" id="IPR005829">
    <property type="entry name" value="Sugar_transporter_CS"/>
</dbReference>
<keyword evidence="2" id="KW-0813">Transport</keyword>
<feature type="transmembrane region" description="Helical" evidence="7">
    <location>
        <begin position="48"/>
        <end position="69"/>
    </location>
</feature>
<feature type="transmembrane region" description="Helical" evidence="7">
    <location>
        <begin position="253"/>
        <end position="271"/>
    </location>
</feature>
<dbReference type="Proteomes" id="UP000271031">
    <property type="component" value="Unassembled WGS sequence"/>
</dbReference>
<feature type="transmembrane region" description="Helical" evidence="7">
    <location>
        <begin position="218"/>
        <end position="238"/>
    </location>
</feature>
<feature type="transmembrane region" description="Helical" evidence="7">
    <location>
        <begin position="343"/>
        <end position="365"/>
    </location>
</feature>
<gene>
    <name evidence="9" type="ORF">EDM56_02625</name>
</gene>
<feature type="transmembrane region" description="Helical" evidence="7">
    <location>
        <begin position="283"/>
        <end position="304"/>
    </location>
</feature>
<feature type="transmembrane region" description="Helical" evidence="7">
    <location>
        <begin position="371"/>
        <end position="388"/>
    </location>
</feature>
<dbReference type="InterPro" id="IPR020846">
    <property type="entry name" value="MFS_dom"/>
</dbReference>
<evidence type="ECO:0000256" key="5">
    <source>
        <dbReference type="ARBA" id="ARBA00022989"/>
    </source>
</evidence>
<evidence type="ECO:0000256" key="3">
    <source>
        <dbReference type="ARBA" id="ARBA00022475"/>
    </source>
</evidence>
<proteinExistence type="predicted"/>
<dbReference type="Pfam" id="PF07690">
    <property type="entry name" value="MFS_1"/>
    <property type="match status" value="1"/>
</dbReference>
<feature type="domain" description="Major facilitator superfamily (MFS) profile" evidence="8">
    <location>
        <begin position="14"/>
        <end position="396"/>
    </location>
</feature>
<organism evidence="9 10">
    <name type="scientific">Brevibacillus fluminis</name>
    <dbReference type="NCBI Taxonomy" id="511487"/>
    <lineage>
        <taxon>Bacteria</taxon>
        <taxon>Bacillati</taxon>
        <taxon>Bacillota</taxon>
        <taxon>Bacilli</taxon>
        <taxon>Bacillales</taxon>
        <taxon>Paenibacillaceae</taxon>
        <taxon>Brevibacillus</taxon>
    </lineage>
</organism>
<dbReference type="InterPro" id="IPR036259">
    <property type="entry name" value="MFS_trans_sf"/>
</dbReference>
<dbReference type="OrthoDB" id="8952229at2"/>
<evidence type="ECO:0000256" key="4">
    <source>
        <dbReference type="ARBA" id="ARBA00022692"/>
    </source>
</evidence>
<keyword evidence="6 7" id="KW-0472">Membrane</keyword>
<dbReference type="GO" id="GO:0022857">
    <property type="term" value="F:transmembrane transporter activity"/>
    <property type="evidence" value="ECO:0007669"/>
    <property type="project" value="InterPro"/>
</dbReference>
<keyword evidence="5 7" id="KW-1133">Transmembrane helix</keyword>
<comment type="subcellular location">
    <subcellularLocation>
        <location evidence="1">Cell membrane</location>
        <topology evidence="1">Multi-pass membrane protein</topology>
    </subcellularLocation>
</comment>
<comment type="caution">
    <text evidence="9">The sequence shown here is derived from an EMBL/GenBank/DDBJ whole genome shotgun (WGS) entry which is preliminary data.</text>
</comment>
<dbReference type="EMBL" id="RHHQ01000004">
    <property type="protein sequence ID" value="RNB91668.1"/>
    <property type="molecule type" value="Genomic_DNA"/>
</dbReference>
<protein>
    <submittedName>
        <fullName evidence="9">MFS transporter</fullName>
    </submittedName>
</protein>
<keyword evidence="4 7" id="KW-0812">Transmembrane</keyword>
<evidence type="ECO:0000256" key="6">
    <source>
        <dbReference type="ARBA" id="ARBA00023136"/>
    </source>
</evidence>
<dbReference type="PANTHER" id="PTHR23517">
    <property type="entry name" value="RESISTANCE PROTEIN MDTM, PUTATIVE-RELATED-RELATED"/>
    <property type="match status" value="1"/>
</dbReference>
<evidence type="ECO:0000256" key="2">
    <source>
        <dbReference type="ARBA" id="ARBA00022448"/>
    </source>
</evidence>
<keyword evidence="10" id="KW-1185">Reference proteome</keyword>
<dbReference type="InterPro" id="IPR011701">
    <property type="entry name" value="MFS"/>
</dbReference>
<feature type="transmembrane region" description="Helical" evidence="7">
    <location>
        <begin position="310"/>
        <end position="331"/>
    </location>
</feature>
<reference evidence="9 10" key="1">
    <citation type="submission" date="2018-10" db="EMBL/GenBank/DDBJ databases">
        <title>Phylogenomics of Brevibacillus.</title>
        <authorList>
            <person name="Dunlap C."/>
        </authorList>
    </citation>
    <scope>NUCLEOTIDE SEQUENCE [LARGE SCALE GENOMIC DNA]</scope>
    <source>
        <strain evidence="9 10">JCM 15716</strain>
    </source>
</reference>
<evidence type="ECO:0000256" key="1">
    <source>
        <dbReference type="ARBA" id="ARBA00004651"/>
    </source>
</evidence>
<dbReference type="PANTHER" id="PTHR23517:SF2">
    <property type="entry name" value="MULTIDRUG RESISTANCE PROTEIN MDTH"/>
    <property type="match status" value="1"/>
</dbReference>
<evidence type="ECO:0000313" key="10">
    <source>
        <dbReference type="Proteomes" id="UP000271031"/>
    </source>
</evidence>
<keyword evidence="3" id="KW-1003">Cell membrane</keyword>
<accession>A0A3M8DU14</accession>
<dbReference type="AlphaFoldDB" id="A0A3M8DU14"/>
<evidence type="ECO:0000256" key="7">
    <source>
        <dbReference type="SAM" id="Phobius"/>
    </source>
</evidence>
<sequence>MNRLRLFLQEFHPVVHLLLAGAVTLAVANCISILYLPLYLVRVHHIDPVMIGLIVGVGSLASMFGGFFAGTLSDMIGRRKVILVSLYLAVALFVALGMADHPLALFFIMILDGWCVACYAPVAKALMSDMTPTEKRMRVFSLRYVATNIGYAAGPAIGAYISLSGVLNPFYCSAGLLLVYTIALHICLNRYGIKHVSGQSGDQTTFASAMKTIARDKILLSFILGGIISTMVHGKWSVTIQQHLEGSVVNGELLYGTLVSVNSIGVILLQYPLTRWAEKHSPFFMVVIGTLLFTLGTIGFGLSIGWASFIASMIVFTVGEILMIPSEFILIDRITPDDMRGTYYGAQNLTELGSFLGPVFGGLLLQKYGGTTMFFGFAAILLISLIFFRNGHIRWQKKQQSTPHGHVISQ</sequence>
<feature type="transmembrane region" description="Helical" evidence="7">
    <location>
        <begin position="142"/>
        <end position="162"/>
    </location>
</feature>
<feature type="transmembrane region" description="Helical" evidence="7">
    <location>
        <begin position="81"/>
        <end position="98"/>
    </location>
</feature>
<dbReference type="Gene3D" id="1.20.1250.20">
    <property type="entry name" value="MFS general substrate transporter like domains"/>
    <property type="match status" value="1"/>
</dbReference>